<dbReference type="STRING" id="4795.A0A225VLU3"/>
<dbReference type="InterPro" id="IPR056924">
    <property type="entry name" value="SH3_Tf2-1"/>
</dbReference>
<gene>
    <name evidence="3" type="ORF">PHMEG_00022125</name>
</gene>
<keyword evidence="4" id="KW-1185">Reference proteome</keyword>
<accession>A0A225VLU3</accession>
<feature type="compositionally biased region" description="Basic and acidic residues" evidence="1">
    <location>
        <begin position="171"/>
        <end position="181"/>
    </location>
</feature>
<evidence type="ECO:0000256" key="1">
    <source>
        <dbReference type="SAM" id="MobiDB-lite"/>
    </source>
</evidence>
<dbReference type="Pfam" id="PF24626">
    <property type="entry name" value="SH3_Tf2-1"/>
    <property type="match status" value="1"/>
</dbReference>
<evidence type="ECO:0000313" key="3">
    <source>
        <dbReference type="EMBL" id="OWZ05727.1"/>
    </source>
</evidence>
<dbReference type="EMBL" id="NBNE01004279">
    <property type="protein sequence ID" value="OWZ05727.1"/>
    <property type="molecule type" value="Genomic_DNA"/>
</dbReference>
<feature type="domain" description="Tf2-1-like SH3-like" evidence="2">
    <location>
        <begin position="44"/>
        <end position="107"/>
    </location>
</feature>
<dbReference type="OrthoDB" id="121099at2759"/>
<feature type="region of interest" description="Disordered" evidence="1">
    <location>
        <begin position="109"/>
        <end position="192"/>
    </location>
</feature>
<evidence type="ECO:0000313" key="4">
    <source>
        <dbReference type="Proteomes" id="UP000198211"/>
    </source>
</evidence>
<protein>
    <submittedName>
        <fullName evidence="3">Pol Polyprotein</fullName>
    </submittedName>
</protein>
<reference evidence="4" key="1">
    <citation type="submission" date="2017-03" db="EMBL/GenBank/DDBJ databases">
        <title>Phytopthora megakarya and P. palmivora, two closely related causual agents of cacao black pod achieved similar genome size and gene model numbers by different mechanisms.</title>
        <authorList>
            <person name="Ali S."/>
            <person name="Shao J."/>
            <person name="Larry D.J."/>
            <person name="Kronmiller B."/>
            <person name="Shen D."/>
            <person name="Strem M.D."/>
            <person name="Melnick R.L."/>
            <person name="Guiltinan M.J."/>
            <person name="Tyler B.M."/>
            <person name="Meinhardt L.W."/>
            <person name="Bailey B.A."/>
        </authorList>
    </citation>
    <scope>NUCLEOTIDE SEQUENCE [LARGE SCALE GENOMIC DNA]</scope>
    <source>
        <strain evidence="4">zdho120</strain>
    </source>
</reference>
<name>A0A225VLU3_9STRA</name>
<dbReference type="AlphaFoldDB" id="A0A225VLU3"/>
<dbReference type="Proteomes" id="UP000198211">
    <property type="component" value="Unassembled WGS sequence"/>
</dbReference>
<sequence>MDFGQEQQAVIRFIQDAIPASADRQKLNADNVGRGNTNEFKVGSLVLLATQNLPTYTVSGLGTSKLAPRFIGPFTVAERHGSAYTLEQPSDMRLHSTFYFGRLKAYVQPESSSRDASPTTTRGATSAFRQASSRSPEEGELVPTSQHGCLRWSERLRPRKPSARSAAASAHRSEQPERSQEPPRGQRWSTWG</sequence>
<proteinExistence type="predicted"/>
<comment type="caution">
    <text evidence="3">The sequence shown here is derived from an EMBL/GenBank/DDBJ whole genome shotgun (WGS) entry which is preliminary data.</text>
</comment>
<evidence type="ECO:0000259" key="2">
    <source>
        <dbReference type="Pfam" id="PF24626"/>
    </source>
</evidence>
<organism evidence="3 4">
    <name type="scientific">Phytophthora megakarya</name>
    <dbReference type="NCBI Taxonomy" id="4795"/>
    <lineage>
        <taxon>Eukaryota</taxon>
        <taxon>Sar</taxon>
        <taxon>Stramenopiles</taxon>
        <taxon>Oomycota</taxon>
        <taxon>Peronosporomycetes</taxon>
        <taxon>Peronosporales</taxon>
        <taxon>Peronosporaceae</taxon>
        <taxon>Phytophthora</taxon>
    </lineage>
</organism>
<feature type="compositionally biased region" description="Polar residues" evidence="1">
    <location>
        <begin position="109"/>
        <end position="134"/>
    </location>
</feature>